<evidence type="ECO:0000256" key="4">
    <source>
        <dbReference type="ARBA" id="ARBA00022989"/>
    </source>
</evidence>
<comment type="caution">
    <text evidence="7">The sequence shown here is derived from an EMBL/GenBank/DDBJ whole genome shotgun (WGS) entry which is preliminary data.</text>
</comment>
<reference evidence="7 8" key="1">
    <citation type="submission" date="2020-01" db="EMBL/GenBank/DDBJ databases">
        <title>Bacteria diversity of Porities sp.</title>
        <authorList>
            <person name="Wang G."/>
        </authorList>
    </citation>
    <scope>NUCLEOTIDE SEQUENCE [LARGE SCALE GENOMIC DNA]</scope>
    <source>
        <strain evidence="7 8">R33</strain>
    </source>
</reference>
<comment type="subcellular location">
    <subcellularLocation>
        <location evidence="1">Cell membrane</location>
        <topology evidence="1">Multi-pass membrane protein</topology>
    </subcellularLocation>
</comment>
<dbReference type="InterPro" id="IPR002797">
    <property type="entry name" value="Polysacc_synth"/>
</dbReference>
<dbReference type="PANTHER" id="PTHR30250:SF11">
    <property type="entry name" value="O-ANTIGEN TRANSPORTER-RELATED"/>
    <property type="match status" value="1"/>
</dbReference>
<keyword evidence="5 6" id="KW-0472">Membrane</keyword>
<dbReference type="RefSeq" id="WP_161433861.1">
    <property type="nucleotide sequence ID" value="NZ_WXYO01000001.1"/>
</dbReference>
<feature type="transmembrane region" description="Helical" evidence="6">
    <location>
        <begin position="177"/>
        <end position="196"/>
    </location>
</feature>
<keyword evidence="4 6" id="KW-1133">Transmembrane helix</keyword>
<accession>A0A6L9E8J2</accession>
<keyword evidence="3 6" id="KW-0812">Transmembrane</keyword>
<evidence type="ECO:0000313" key="8">
    <source>
        <dbReference type="Proteomes" id="UP000475249"/>
    </source>
</evidence>
<dbReference type="EMBL" id="WXYO01000001">
    <property type="protein sequence ID" value="NAS10974.1"/>
    <property type="molecule type" value="Genomic_DNA"/>
</dbReference>
<dbReference type="GO" id="GO:0005886">
    <property type="term" value="C:plasma membrane"/>
    <property type="evidence" value="ECO:0007669"/>
    <property type="project" value="UniProtKB-SubCell"/>
</dbReference>
<feature type="transmembrane region" description="Helical" evidence="6">
    <location>
        <begin position="248"/>
        <end position="276"/>
    </location>
</feature>
<gene>
    <name evidence="7" type="ORF">GTQ38_03100</name>
</gene>
<dbReference type="Proteomes" id="UP000475249">
    <property type="component" value="Unassembled WGS sequence"/>
</dbReference>
<dbReference type="PANTHER" id="PTHR30250">
    <property type="entry name" value="PST FAMILY PREDICTED COLANIC ACID TRANSPORTER"/>
    <property type="match status" value="1"/>
</dbReference>
<feature type="transmembrane region" description="Helical" evidence="6">
    <location>
        <begin position="208"/>
        <end position="228"/>
    </location>
</feature>
<keyword evidence="2" id="KW-1003">Cell membrane</keyword>
<feature type="transmembrane region" description="Helical" evidence="6">
    <location>
        <begin position="297"/>
        <end position="317"/>
    </location>
</feature>
<feature type="transmembrane region" description="Helical" evidence="6">
    <location>
        <begin position="17"/>
        <end position="35"/>
    </location>
</feature>
<dbReference type="AlphaFoldDB" id="A0A6L9E8J2"/>
<proteinExistence type="predicted"/>
<keyword evidence="8" id="KW-1185">Reference proteome</keyword>
<protein>
    <submittedName>
        <fullName evidence="7">Oligosaccharide flippase family protein</fullName>
    </submittedName>
</protein>
<evidence type="ECO:0000256" key="1">
    <source>
        <dbReference type="ARBA" id="ARBA00004651"/>
    </source>
</evidence>
<organism evidence="7 8">
    <name type="scientific">Poritiphilus flavus</name>
    <dbReference type="NCBI Taxonomy" id="2697053"/>
    <lineage>
        <taxon>Bacteria</taxon>
        <taxon>Pseudomonadati</taxon>
        <taxon>Bacteroidota</taxon>
        <taxon>Flavobacteriia</taxon>
        <taxon>Flavobacteriales</taxon>
        <taxon>Flavobacteriaceae</taxon>
        <taxon>Poritiphilus</taxon>
    </lineage>
</organism>
<evidence type="ECO:0000313" key="7">
    <source>
        <dbReference type="EMBL" id="NAS10974.1"/>
    </source>
</evidence>
<sequence length="412" mass="47671">MKWSIKNLLQSEQSQNLILRVFTVVAKFLLSILIVKKLGIYEMGVFGIFQTTVTLLIYLLGFDFYTYNTREILKQQARGLNYYLVNQLFFHGLIYLLVLPAVIFVFLYNVVDFQYIWFFYGILVAEHLSQELYRILIVLKRSVIASAVLFVRSGLWILLLLLLWTFSDFGRTINSVLILWLIGAVISIFMALRYVPFKLNLKEIDTKWIRKGVMISTPFFISTIFYKIMEFSGRYFLDYFSTKEAVGIFTFFYGISNALFVFVHATVIIVMSPHIIESAGQGIKSFNTVFGRFRKQVLVNTVVGFLIGAASIYPFLYFFDSPELSENSFVFFVLLMATFFFCCSYIPHYKLYAFKQDHKLLQASVLGAVINLGSNFLLVPKYGVMGAAFAQMLGMLALFLIKQFLFQRSRHE</sequence>
<evidence type="ECO:0000256" key="2">
    <source>
        <dbReference type="ARBA" id="ARBA00022475"/>
    </source>
</evidence>
<feature type="transmembrane region" description="Helical" evidence="6">
    <location>
        <begin position="143"/>
        <end position="165"/>
    </location>
</feature>
<feature type="transmembrane region" description="Helical" evidence="6">
    <location>
        <begin position="329"/>
        <end position="348"/>
    </location>
</feature>
<evidence type="ECO:0000256" key="6">
    <source>
        <dbReference type="SAM" id="Phobius"/>
    </source>
</evidence>
<dbReference type="InterPro" id="IPR050833">
    <property type="entry name" value="Poly_Biosynth_Transport"/>
</dbReference>
<feature type="transmembrane region" description="Helical" evidence="6">
    <location>
        <begin position="88"/>
        <end position="111"/>
    </location>
</feature>
<evidence type="ECO:0000256" key="3">
    <source>
        <dbReference type="ARBA" id="ARBA00022692"/>
    </source>
</evidence>
<name>A0A6L9E8J2_9FLAO</name>
<feature type="transmembrane region" description="Helical" evidence="6">
    <location>
        <begin position="360"/>
        <end position="378"/>
    </location>
</feature>
<feature type="transmembrane region" description="Helical" evidence="6">
    <location>
        <begin position="384"/>
        <end position="401"/>
    </location>
</feature>
<dbReference type="Pfam" id="PF01943">
    <property type="entry name" value="Polysacc_synt"/>
    <property type="match status" value="1"/>
</dbReference>
<evidence type="ECO:0000256" key="5">
    <source>
        <dbReference type="ARBA" id="ARBA00023136"/>
    </source>
</evidence>
<feature type="transmembrane region" description="Helical" evidence="6">
    <location>
        <begin position="47"/>
        <end position="67"/>
    </location>
</feature>
<feature type="transmembrane region" description="Helical" evidence="6">
    <location>
        <begin position="117"/>
        <end position="136"/>
    </location>
</feature>